<dbReference type="GO" id="GO:0016884">
    <property type="term" value="F:carbon-nitrogen ligase activity, with glutamine as amido-N-donor"/>
    <property type="evidence" value="ECO:0007669"/>
    <property type="project" value="InterPro"/>
</dbReference>
<dbReference type="Gene3D" id="1.10.1510.10">
    <property type="entry name" value="Uncharacterised protein YqeY/AIM41 PF09424, N-terminal domain"/>
    <property type="match status" value="1"/>
</dbReference>
<sequence length="156" mass="16931">MAALKDQLRADMKDAMKAHDQQRLAVIRMAIASIMNAEVEGEAHDLTLEEEQKLVAKEVRQRRDSAQTYADGGRQDLAEKESAEAEILQAYLPAPMTADDVTALIEDEFARVEAETGAAPTMKQMGAIMKAVNARVAGRFDGGAIATMVKQRLASA</sequence>
<keyword evidence="3" id="KW-1185">Reference proteome</keyword>
<dbReference type="Proteomes" id="UP000199086">
    <property type="component" value="Unassembled WGS sequence"/>
</dbReference>
<accession>A0A1G6IJF4</accession>
<feature type="region of interest" description="Disordered" evidence="1">
    <location>
        <begin position="59"/>
        <end position="78"/>
    </location>
</feature>
<dbReference type="InterPro" id="IPR003789">
    <property type="entry name" value="Asn/Gln_tRNA_amidoTrase-B-like"/>
</dbReference>
<dbReference type="RefSeq" id="WP_092613785.1">
    <property type="nucleotide sequence ID" value="NZ_FMYF01000017.1"/>
</dbReference>
<evidence type="ECO:0000256" key="1">
    <source>
        <dbReference type="SAM" id="MobiDB-lite"/>
    </source>
</evidence>
<evidence type="ECO:0000313" key="3">
    <source>
        <dbReference type="Proteomes" id="UP000199086"/>
    </source>
</evidence>
<dbReference type="InterPro" id="IPR023168">
    <property type="entry name" value="GatB_Yqey_C_2"/>
</dbReference>
<organism evidence="2 3">
    <name type="scientific">Raineyella antarctica</name>
    <dbReference type="NCBI Taxonomy" id="1577474"/>
    <lineage>
        <taxon>Bacteria</taxon>
        <taxon>Bacillati</taxon>
        <taxon>Actinomycetota</taxon>
        <taxon>Actinomycetes</taxon>
        <taxon>Propionibacteriales</taxon>
        <taxon>Propionibacteriaceae</taxon>
        <taxon>Raineyella</taxon>
    </lineage>
</organism>
<reference evidence="2 3" key="1">
    <citation type="submission" date="2016-06" db="EMBL/GenBank/DDBJ databases">
        <authorList>
            <person name="Olsen C.W."/>
            <person name="Carey S."/>
            <person name="Hinshaw L."/>
            <person name="Karasin A.I."/>
        </authorList>
    </citation>
    <scope>NUCLEOTIDE SEQUENCE [LARGE SCALE GENOMIC DNA]</scope>
    <source>
        <strain evidence="2 3">LZ-22</strain>
    </source>
</reference>
<dbReference type="PANTHER" id="PTHR28055:SF1">
    <property type="entry name" value="ALTERED INHERITANCE OF MITOCHONDRIA PROTEIN 41, MITOCHONDRIAL"/>
    <property type="match status" value="1"/>
</dbReference>
<dbReference type="Pfam" id="PF09424">
    <property type="entry name" value="YqeY"/>
    <property type="match status" value="1"/>
</dbReference>
<dbReference type="OrthoDB" id="5244551at2"/>
<dbReference type="InterPro" id="IPR019004">
    <property type="entry name" value="YqeY/Aim41"/>
</dbReference>
<evidence type="ECO:0008006" key="4">
    <source>
        <dbReference type="Google" id="ProtNLM"/>
    </source>
</evidence>
<dbReference type="EMBL" id="FMYF01000017">
    <property type="protein sequence ID" value="SDC06125.1"/>
    <property type="molecule type" value="Genomic_DNA"/>
</dbReference>
<dbReference type="STRING" id="1577474.GA0111570_1173"/>
<dbReference type="InterPro" id="IPR042184">
    <property type="entry name" value="YqeY/Aim41_N"/>
</dbReference>
<dbReference type="AlphaFoldDB" id="A0A1G6IJF4"/>
<dbReference type="PANTHER" id="PTHR28055">
    <property type="entry name" value="ALTERED INHERITANCE OF MITOCHONDRIA PROTEIN 41, MITOCHONDRIAL"/>
    <property type="match status" value="1"/>
</dbReference>
<dbReference type="Gene3D" id="1.10.10.410">
    <property type="match status" value="1"/>
</dbReference>
<evidence type="ECO:0000313" key="2">
    <source>
        <dbReference type="EMBL" id="SDC06125.1"/>
    </source>
</evidence>
<dbReference type="SUPFAM" id="SSF89095">
    <property type="entry name" value="GatB/YqeY motif"/>
    <property type="match status" value="1"/>
</dbReference>
<protein>
    <recommendedName>
        <fullName evidence="4">Glutamyl-tRNA amidotransferase</fullName>
    </recommendedName>
</protein>
<gene>
    <name evidence="2" type="ORF">GA0111570_1173</name>
</gene>
<proteinExistence type="predicted"/>
<name>A0A1G6IJF4_9ACTN</name>